<keyword evidence="1" id="KW-0812">Transmembrane</keyword>
<feature type="transmembrane region" description="Helical" evidence="1">
    <location>
        <begin position="73"/>
        <end position="90"/>
    </location>
</feature>
<accession>A0A2M6IUQ1</accession>
<feature type="transmembrane region" description="Helical" evidence="1">
    <location>
        <begin position="313"/>
        <end position="332"/>
    </location>
</feature>
<feature type="transmembrane region" description="Helical" evidence="1">
    <location>
        <begin position="289"/>
        <end position="306"/>
    </location>
</feature>
<feature type="transmembrane region" description="Helical" evidence="1">
    <location>
        <begin position="235"/>
        <end position="253"/>
    </location>
</feature>
<evidence type="ECO:0000313" key="3">
    <source>
        <dbReference type="Proteomes" id="UP000231056"/>
    </source>
</evidence>
<feature type="transmembrane region" description="Helical" evidence="1">
    <location>
        <begin position="134"/>
        <end position="153"/>
    </location>
</feature>
<feature type="transmembrane region" description="Helical" evidence="1">
    <location>
        <begin position="212"/>
        <end position="229"/>
    </location>
</feature>
<organism evidence="2 3">
    <name type="scientific">Candidatus Roizmanbacteria bacterium CG11_big_fil_rev_8_21_14_0_20_36_8</name>
    <dbReference type="NCBI Taxonomy" id="1974856"/>
    <lineage>
        <taxon>Bacteria</taxon>
        <taxon>Candidatus Roizmaniibacteriota</taxon>
    </lineage>
</organism>
<dbReference type="Proteomes" id="UP000231056">
    <property type="component" value="Unassembled WGS sequence"/>
</dbReference>
<name>A0A2M6IUQ1_9BACT</name>
<keyword evidence="1" id="KW-1133">Transmembrane helix</keyword>
<feature type="transmembrane region" description="Helical" evidence="1">
    <location>
        <begin position="265"/>
        <end position="283"/>
    </location>
</feature>
<comment type="caution">
    <text evidence="2">The sequence shown here is derived from an EMBL/GenBank/DDBJ whole genome shotgun (WGS) entry which is preliminary data.</text>
</comment>
<reference evidence="2 3" key="1">
    <citation type="submission" date="2017-09" db="EMBL/GenBank/DDBJ databases">
        <title>Depth-based differentiation of microbial function through sediment-hosted aquifers and enrichment of novel symbionts in the deep terrestrial subsurface.</title>
        <authorList>
            <person name="Probst A.J."/>
            <person name="Ladd B."/>
            <person name="Jarett J.K."/>
            <person name="Geller-Mcgrath D.E."/>
            <person name="Sieber C.M."/>
            <person name="Emerson J.B."/>
            <person name="Anantharaman K."/>
            <person name="Thomas B.C."/>
            <person name="Malmstrom R."/>
            <person name="Stieglmeier M."/>
            <person name="Klingl A."/>
            <person name="Woyke T."/>
            <person name="Ryan C.M."/>
            <person name="Banfield J.F."/>
        </authorList>
    </citation>
    <scope>NUCLEOTIDE SEQUENCE [LARGE SCALE GENOMIC DNA]</scope>
    <source>
        <strain evidence="2">CG11_big_fil_rev_8_21_14_0_20_36_8</strain>
    </source>
</reference>
<gene>
    <name evidence="2" type="ORF">COV58_01370</name>
</gene>
<evidence type="ECO:0000313" key="2">
    <source>
        <dbReference type="EMBL" id="PIQ73648.1"/>
    </source>
</evidence>
<feature type="transmembrane region" description="Helical" evidence="1">
    <location>
        <begin position="97"/>
        <end position="122"/>
    </location>
</feature>
<dbReference type="AlphaFoldDB" id="A0A2M6IUQ1"/>
<proteinExistence type="predicted"/>
<protein>
    <submittedName>
        <fullName evidence="2">Uncharacterized protein</fullName>
    </submittedName>
</protein>
<keyword evidence="1" id="KW-0472">Membrane</keyword>
<sequence length="476" mass="54900">MLALSGLFNLFGASIPTGAFYFNFFPALFYSPLLFFLSFLIFSNNNNNNVVSLLFSTITVWIDLTLIRTAQEIHVITVLFFVLFLTPFKWRRIKNLLLGVLFGLVFLFRIEAGIFLILALIIPNLRSLNKINVQKYAILGLFSVWLPILSILIRDSSIVNFFNDVVILGLIAQPKTMAQAIQPDHIPLFTAVLIFTISSGLALFLKIKKLPIQSFAIFSVLSFATALSRSDEGHLWYGASLISIYITHILISSKQLVKFFNIDSSIKITIFSVFFFFLGKSLIFLKSPSIYVIASLLLFFLIPYFSKRIDWKVIQIAGLIATLIMFHSISYIKLRYSPLHPYLGIPKYSSSFFKDEEDEIAGLIFPKKDVETLKKISVLVPQSEKYIYIFPNHFLYYEFFNQSNPTRYFYNNNERTDAIEKEIITNFKKTNTKYYLIFTKQAELKGGPVWKWIQLNTHSEQEFTLNDESVQLRKII</sequence>
<feature type="transmembrane region" description="Helical" evidence="1">
    <location>
        <begin position="20"/>
        <end position="42"/>
    </location>
</feature>
<dbReference type="EMBL" id="PCVM01000031">
    <property type="protein sequence ID" value="PIQ73648.1"/>
    <property type="molecule type" value="Genomic_DNA"/>
</dbReference>
<feature type="transmembrane region" description="Helical" evidence="1">
    <location>
        <begin position="186"/>
        <end position="205"/>
    </location>
</feature>
<evidence type="ECO:0000256" key="1">
    <source>
        <dbReference type="SAM" id="Phobius"/>
    </source>
</evidence>